<evidence type="ECO:0000256" key="9">
    <source>
        <dbReference type="RuleBase" id="RU369079"/>
    </source>
</evidence>
<evidence type="ECO:0000256" key="6">
    <source>
        <dbReference type="ARBA" id="ARBA00022989"/>
    </source>
</evidence>
<evidence type="ECO:0000256" key="4">
    <source>
        <dbReference type="ARBA" id="ARBA00022519"/>
    </source>
</evidence>
<name>A0A318SCH1_9BURK</name>
<comment type="subcellular location">
    <subcellularLocation>
        <location evidence="1 9">Cell inner membrane</location>
        <topology evidence="1 9">Multi-pass membrane protein</topology>
    </subcellularLocation>
</comment>
<keyword evidence="5 9" id="KW-0812">Transmembrane</keyword>
<dbReference type="GO" id="GO:0005886">
    <property type="term" value="C:plasma membrane"/>
    <property type="evidence" value="ECO:0007669"/>
    <property type="project" value="UniProtKB-SubCell"/>
</dbReference>
<comment type="subunit">
    <text evidence="9">The complex comprises the extracytoplasmic solute receptor protein and the two transmembrane proteins.</text>
</comment>
<comment type="function">
    <text evidence="9">Part of the tripartite ATP-independent periplasmic (TRAP) transport system.</text>
</comment>
<dbReference type="GO" id="GO:0015740">
    <property type="term" value="P:C4-dicarboxylate transport"/>
    <property type="evidence" value="ECO:0007669"/>
    <property type="project" value="TreeGrafter"/>
</dbReference>
<evidence type="ECO:0000313" key="13">
    <source>
        <dbReference type="Proteomes" id="UP000247540"/>
    </source>
</evidence>
<organism evidence="12 13">
    <name type="scientific">Xylophilus ampelinus</name>
    <dbReference type="NCBI Taxonomy" id="54067"/>
    <lineage>
        <taxon>Bacteria</taxon>
        <taxon>Pseudomonadati</taxon>
        <taxon>Pseudomonadota</taxon>
        <taxon>Betaproteobacteria</taxon>
        <taxon>Burkholderiales</taxon>
        <taxon>Xylophilus</taxon>
    </lineage>
</organism>
<dbReference type="InterPro" id="IPR007387">
    <property type="entry name" value="TRAP_DctQ"/>
</dbReference>
<keyword evidence="2 9" id="KW-0813">Transport</keyword>
<evidence type="ECO:0000313" key="12">
    <source>
        <dbReference type="EMBL" id="PYE72708.1"/>
    </source>
</evidence>
<evidence type="ECO:0000256" key="1">
    <source>
        <dbReference type="ARBA" id="ARBA00004429"/>
    </source>
</evidence>
<accession>A0A318SCH1</accession>
<keyword evidence="6 9" id="KW-1133">Transmembrane helix</keyword>
<protein>
    <recommendedName>
        <fullName evidence="9">TRAP transporter small permease protein</fullName>
    </recommendedName>
</protein>
<evidence type="ECO:0000256" key="8">
    <source>
        <dbReference type="ARBA" id="ARBA00038436"/>
    </source>
</evidence>
<evidence type="ECO:0000256" key="3">
    <source>
        <dbReference type="ARBA" id="ARBA00022475"/>
    </source>
</evidence>
<feature type="region of interest" description="Disordered" evidence="10">
    <location>
        <begin position="192"/>
        <end position="223"/>
    </location>
</feature>
<evidence type="ECO:0000256" key="7">
    <source>
        <dbReference type="ARBA" id="ARBA00023136"/>
    </source>
</evidence>
<feature type="transmembrane region" description="Helical" evidence="9">
    <location>
        <begin position="12"/>
        <end position="33"/>
    </location>
</feature>
<reference evidence="12 13" key="1">
    <citation type="submission" date="2018-06" db="EMBL/GenBank/DDBJ databases">
        <title>Genomic Encyclopedia of Type Strains, Phase III (KMG-III): the genomes of soil and plant-associated and newly described type strains.</title>
        <authorList>
            <person name="Whitman W."/>
        </authorList>
    </citation>
    <scope>NUCLEOTIDE SEQUENCE [LARGE SCALE GENOMIC DNA]</scope>
    <source>
        <strain evidence="12 13">CECT 7646</strain>
    </source>
</reference>
<dbReference type="EMBL" id="QJTC01000051">
    <property type="protein sequence ID" value="PYE72708.1"/>
    <property type="molecule type" value="Genomic_DNA"/>
</dbReference>
<proteinExistence type="inferred from homology"/>
<evidence type="ECO:0000256" key="5">
    <source>
        <dbReference type="ARBA" id="ARBA00022692"/>
    </source>
</evidence>
<evidence type="ECO:0000259" key="11">
    <source>
        <dbReference type="Pfam" id="PF04290"/>
    </source>
</evidence>
<dbReference type="PANTHER" id="PTHR35011">
    <property type="entry name" value="2,3-DIKETO-L-GULONATE TRAP TRANSPORTER SMALL PERMEASE PROTEIN YIAM"/>
    <property type="match status" value="1"/>
</dbReference>
<dbReference type="GO" id="GO:0022857">
    <property type="term" value="F:transmembrane transporter activity"/>
    <property type="evidence" value="ECO:0007669"/>
    <property type="project" value="UniProtKB-UniRule"/>
</dbReference>
<dbReference type="InterPro" id="IPR055348">
    <property type="entry name" value="DctQ"/>
</dbReference>
<feature type="transmembrane region" description="Helical" evidence="9">
    <location>
        <begin position="45"/>
        <end position="65"/>
    </location>
</feature>
<comment type="similarity">
    <text evidence="8 9">Belongs to the TRAP transporter small permease family.</text>
</comment>
<keyword evidence="7 9" id="KW-0472">Membrane</keyword>
<feature type="domain" description="Tripartite ATP-independent periplasmic transporters DctQ component" evidence="11">
    <location>
        <begin position="23"/>
        <end position="154"/>
    </location>
</feature>
<dbReference type="RefSeq" id="WP_110467040.1">
    <property type="nucleotide sequence ID" value="NZ_JAMOFZ010000050.1"/>
</dbReference>
<dbReference type="Pfam" id="PF04290">
    <property type="entry name" value="DctQ"/>
    <property type="match status" value="1"/>
</dbReference>
<evidence type="ECO:0000256" key="2">
    <source>
        <dbReference type="ARBA" id="ARBA00022448"/>
    </source>
</evidence>
<feature type="transmembrane region" description="Helical" evidence="9">
    <location>
        <begin position="129"/>
        <end position="151"/>
    </location>
</feature>
<feature type="compositionally biased region" description="Low complexity" evidence="10">
    <location>
        <begin position="195"/>
        <end position="215"/>
    </location>
</feature>
<sequence>MYRALEWVSAKAITIAGWCYLAITVLICFDIAARRLWGFSTEATIELSGYLMAVGMSWGLAGTLFERGHVRIDVLVQKMPLDVRVWLHLASLLALLAASGFFAWGAVALALDSQDMGATDLSTLRIPMVVPQGLWAAGLALMLLAVVALGARALRQLVAGDADGMDRMLMARTYIDEAAETLEAVAEAQQGMQLPPSAGAPSAAATAASAAAPTTEKADRGTP</sequence>
<keyword evidence="3" id="KW-1003">Cell membrane</keyword>
<feature type="transmembrane region" description="Helical" evidence="9">
    <location>
        <begin position="85"/>
        <end position="109"/>
    </location>
</feature>
<evidence type="ECO:0000256" key="10">
    <source>
        <dbReference type="SAM" id="MobiDB-lite"/>
    </source>
</evidence>
<dbReference type="Proteomes" id="UP000247540">
    <property type="component" value="Unassembled WGS sequence"/>
</dbReference>
<dbReference type="PANTHER" id="PTHR35011:SF10">
    <property type="entry name" value="TRAP TRANSPORTER SMALL PERMEASE PROTEIN"/>
    <property type="match status" value="1"/>
</dbReference>
<comment type="caution">
    <text evidence="12">The sequence shown here is derived from an EMBL/GenBank/DDBJ whole genome shotgun (WGS) entry which is preliminary data.</text>
</comment>
<keyword evidence="13" id="KW-1185">Reference proteome</keyword>
<dbReference type="OrthoDB" id="6160477at2"/>
<keyword evidence="4 9" id="KW-0997">Cell inner membrane</keyword>
<gene>
    <name evidence="12" type="ORF">DFQ15_1512</name>
</gene>
<dbReference type="AlphaFoldDB" id="A0A318SCH1"/>